<evidence type="ECO:0008006" key="4">
    <source>
        <dbReference type="Google" id="ProtNLM"/>
    </source>
</evidence>
<comment type="caution">
    <text evidence="2">The sequence shown here is derived from an EMBL/GenBank/DDBJ whole genome shotgun (WGS) entry which is preliminary data.</text>
</comment>
<feature type="signal peptide" evidence="1">
    <location>
        <begin position="1"/>
        <end position="16"/>
    </location>
</feature>
<dbReference type="Proteomes" id="UP001321473">
    <property type="component" value="Unassembled WGS sequence"/>
</dbReference>
<organism evidence="2 3">
    <name type="scientific">Amblyomma americanum</name>
    <name type="common">Lone star tick</name>
    <dbReference type="NCBI Taxonomy" id="6943"/>
    <lineage>
        <taxon>Eukaryota</taxon>
        <taxon>Metazoa</taxon>
        <taxon>Ecdysozoa</taxon>
        <taxon>Arthropoda</taxon>
        <taxon>Chelicerata</taxon>
        <taxon>Arachnida</taxon>
        <taxon>Acari</taxon>
        <taxon>Parasitiformes</taxon>
        <taxon>Ixodida</taxon>
        <taxon>Ixodoidea</taxon>
        <taxon>Ixodidae</taxon>
        <taxon>Amblyomminae</taxon>
        <taxon>Amblyomma</taxon>
    </lineage>
</organism>
<feature type="chain" id="PRO_5042994174" description="Secreted protein" evidence="1">
    <location>
        <begin position="17"/>
        <end position="106"/>
    </location>
</feature>
<proteinExistence type="predicted"/>
<accession>A0AAQ4ESY0</accession>
<name>A0AAQ4ESY0_AMBAM</name>
<protein>
    <recommendedName>
        <fullName evidence="4">Secreted protein</fullName>
    </recommendedName>
</protein>
<keyword evidence="1" id="KW-0732">Signal</keyword>
<dbReference type="AlphaFoldDB" id="A0AAQ4ESY0"/>
<evidence type="ECO:0000313" key="2">
    <source>
        <dbReference type="EMBL" id="KAK8777735.1"/>
    </source>
</evidence>
<evidence type="ECO:0000256" key="1">
    <source>
        <dbReference type="SAM" id="SignalP"/>
    </source>
</evidence>
<keyword evidence="3" id="KW-1185">Reference proteome</keyword>
<evidence type="ECO:0000313" key="3">
    <source>
        <dbReference type="Proteomes" id="UP001321473"/>
    </source>
</evidence>
<gene>
    <name evidence="2" type="ORF">V5799_020926</name>
</gene>
<sequence>MATLLLLASLFVCSLCAQFWRVEHGEDWLYIDDRKSWRTSSSDLFQAAIGVRNLKAKQEKALDGKDKIYARPASMLAEYDYIDSGKTCQIFGFNSTSPDDMECHLT</sequence>
<reference evidence="2 3" key="1">
    <citation type="journal article" date="2023" name="Arcadia Sci">
        <title>De novo assembly of a long-read Amblyomma americanum tick genome.</title>
        <authorList>
            <person name="Chou S."/>
            <person name="Poskanzer K.E."/>
            <person name="Rollins M."/>
            <person name="Thuy-Boun P.S."/>
        </authorList>
    </citation>
    <scope>NUCLEOTIDE SEQUENCE [LARGE SCALE GENOMIC DNA]</scope>
    <source>
        <strain evidence="2">F_SG_1</strain>
        <tissue evidence="2">Salivary glands</tissue>
    </source>
</reference>
<dbReference type="EMBL" id="JARKHS020011521">
    <property type="protein sequence ID" value="KAK8777735.1"/>
    <property type="molecule type" value="Genomic_DNA"/>
</dbReference>